<feature type="region of interest" description="Disordered" evidence="1">
    <location>
        <begin position="1"/>
        <end position="44"/>
    </location>
</feature>
<protein>
    <submittedName>
        <fullName evidence="2">Uncharacterized protein</fullName>
    </submittedName>
</protein>
<proteinExistence type="predicted"/>
<evidence type="ECO:0000313" key="3">
    <source>
        <dbReference type="Proteomes" id="UP001207654"/>
    </source>
</evidence>
<accession>A0ABT4AK74</accession>
<evidence type="ECO:0000256" key="1">
    <source>
        <dbReference type="SAM" id="MobiDB-lite"/>
    </source>
</evidence>
<dbReference type="RefSeq" id="WP_267540674.1">
    <property type="nucleotide sequence ID" value="NZ_JAPNKA010000001.1"/>
</dbReference>
<name>A0ABT4AK74_9BACT</name>
<sequence>MASPSGSGARDRVASCGGTLSAYAPEGVQRDERTLPPGDCPEEDCPVAGTTLDFAPGQGLTLAGYQRHGGARAGAAWDQEAFLRLLAP</sequence>
<reference evidence="2 3" key="1">
    <citation type="submission" date="2022-11" db="EMBL/GenBank/DDBJ databases">
        <title>Minimal conservation of predation-associated metabolite biosynthetic gene clusters underscores biosynthetic potential of Myxococcota including descriptions for ten novel species: Archangium lansinium sp. nov., Myxococcus landrumus sp. nov., Nannocystis bai.</title>
        <authorList>
            <person name="Ahearne A."/>
            <person name="Stevens C."/>
            <person name="Phillips K."/>
        </authorList>
    </citation>
    <scope>NUCLEOTIDE SEQUENCE [LARGE SCALE GENOMIC DNA]</scope>
    <source>
        <strain evidence="2 3">MIWBW</strain>
    </source>
</reference>
<dbReference type="Proteomes" id="UP001207654">
    <property type="component" value="Unassembled WGS sequence"/>
</dbReference>
<keyword evidence="3" id="KW-1185">Reference proteome</keyword>
<evidence type="ECO:0000313" key="2">
    <source>
        <dbReference type="EMBL" id="MCY1082098.1"/>
    </source>
</evidence>
<gene>
    <name evidence="2" type="ORF">OV287_47415</name>
</gene>
<organism evidence="2 3">
    <name type="scientific">Archangium lansingense</name>
    <dbReference type="NCBI Taxonomy" id="2995310"/>
    <lineage>
        <taxon>Bacteria</taxon>
        <taxon>Pseudomonadati</taxon>
        <taxon>Myxococcota</taxon>
        <taxon>Myxococcia</taxon>
        <taxon>Myxococcales</taxon>
        <taxon>Cystobacterineae</taxon>
        <taxon>Archangiaceae</taxon>
        <taxon>Archangium</taxon>
    </lineage>
</organism>
<dbReference type="EMBL" id="JAPNKA010000001">
    <property type="protein sequence ID" value="MCY1082098.1"/>
    <property type="molecule type" value="Genomic_DNA"/>
</dbReference>
<comment type="caution">
    <text evidence="2">The sequence shown here is derived from an EMBL/GenBank/DDBJ whole genome shotgun (WGS) entry which is preliminary data.</text>
</comment>